<dbReference type="Gene3D" id="1.20.1440.170">
    <property type="entry name" value="Translation machinery-associated protein 16-like"/>
    <property type="match status" value="1"/>
</dbReference>
<dbReference type="Proteomes" id="UP001172102">
    <property type="component" value="Unassembled WGS sequence"/>
</dbReference>
<dbReference type="InterPro" id="IPR021346">
    <property type="entry name" value="Tma16"/>
</dbReference>
<organism evidence="3 4">
    <name type="scientific">Lasiosphaeris hirsuta</name>
    <dbReference type="NCBI Taxonomy" id="260670"/>
    <lineage>
        <taxon>Eukaryota</taxon>
        <taxon>Fungi</taxon>
        <taxon>Dikarya</taxon>
        <taxon>Ascomycota</taxon>
        <taxon>Pezizomycotina</taxon>
        <taxon>Sordariomycetes</taxon>
        <taxon>Sordariomycetidae</taxon>
        <taxon>Sordariales</taxon>
        <taxon>Lasiosphaeriaceae</taxon>
        <taxon>Lasiosphaeris</taxon>
    </lineage>
</organism>
<dbReference type="Pfam" id="PF11176">
    <property type="entry name" value="Tma16"/>
    <property type="match status" value="1"/>
</dbReference>
<feature type="region of interest" description="Disordered" evidence="2">
    <location>
        <begin position="1"/>
        <end position="27"/>
    </location>
</feature>
<sequence length="182" mass="21532">MAKTLEKARKQIQKKKNGASIDALHQYSRDSKRLHRAQIRDERLDKIASSKRKQDRPLLERVFFFQEFIRESEQLKAVEFETVRAKINEYVHQYDEELNAIKKERRPGRPASMREDLLGMKVASLEKEQKDGFYMPDLTTETNVQLLDKWEKRSWPYLTNLKWVKIAGNGEVRPALFPPQSN</sequence>
<protein>
    <submittedName>
        <fullName evidence="3">Translation machinery-associated protein 16</fullName>
    </submittedName>
</protein>
<dbReference type="PANTHER" id="PTHR13349">
    <property type="entry name" value="TRANSLATION MACHINERY-ASSOCIATED PROTEIN 16"/>
    <property type="match status" value="1"/>
</dbReference>
<reference evidence="3" key="1">
    <citation type="submission" date="2023-06" db="EMBL/GenBank/DDBJ databases">
        <title>Genome-scale phylogeny and comparative genomics of the fungal order Sordariales.</title>
        <authorList>
            <consortium name="Lawrence Berkeley National Laboratory"/>
            <person name="Hensen N."/>
            <person name="Bonometti L."/>
            <person name="Westerberg I."/>
            <person name="Brannstrom I.O."/>
            <person name="Guillou S."/>
            <person name="Cros-Aarteil S."/>
            <person name="Calhoun S."/>
            <person name="Haridas S."/>
            <person name="Kuo A."/>
            <person name="Mondo S."/>
            <person name="Pangilinan J."/>
            <person name="Riley R."/>
            <person name="Labutti K."/>
            <person name="Andreopoulos B."/>
            <person name="Lipzen A."/>
            <person name="Chen C."/>
            <person name="Yanf M."/>
            <person name="Daum C."/>
            <person name="Ng V."/>
            <person name="Clum A."/>
            <person name="Steindorff A."/>
            <person name="Ohm R."/>
            <person name="Martin F."/>
            <person name="Silar P."/>
            <person name="Natvig D."/>
            <person name="Lalanne C."/>
            <person name="Gautier V."/>
            <person name="Ament-Velasquez S.L."/>
            <person name="Kruys A."/>
            <person name="Hutchinson M.I."/>
            <person name="Powell A.J."/>
            <person name="Barry K."/>
            <person name="Miller A.N."/>
            <person name="Grigoriev I.V."/>
            <person name="Debuchy R."/>
            <person name="Gladieux P."/>
            <person name="Thoren M.H."/>
            <person name="Johannesson H."/>
        </authorList>
    </citation>
    <scope>NUCLEOTIDE SEQUENCE</scope>
    <source>
        <strain evidence="3">SMH4607-1</strain>
    </source>
</reference>
<evidence type="ECO:0000256" key="1">
    <source>
        <dbReference type="ARBA" id="ARBA00034127"/>
    </source>
</evidence>
<dbReference type="InterPro" id="IPR038356">
    <property type="entry name" value="Tma16_sf"/>
</dbReference>
<comment type="caution">
    <text evidence="3">The sequence shown here is derived from an EMBL/GenBank/DDBJ whole genome shotgun (WGS) entry which is preliminary data.</text>
</comment>
<name>A0AA40B0B4_9PEZI</name>
<evidence type="ECO:0000313" key="3">
    <source>
        <dbReference type="EMBL" id="KAK0725324.1"/>
    </source>
</evidence>
<evidence type="ECO:0000256" key="2">
    <source>
        <dbReference type="SAM" id="MobiDB-lite"/>
    </source>
</evidence>
<dbReference type="PANTHER" id="PTHR13349:SF2">
    <property type="entry name" value="TRANSLATION MACHINERY-ASSOCIATED PROTEIN 16"/>
    <property type="match status" value="1"/>
</dbReference>
<dbReference type="AlphaFoldDB" id="A0AA40B0B4"/>
<proteinExistence type="inferred from homology"/>
<accession>A0AA40B0B4</accession>
<dbReference type="EMBL" id="JAUKUA010000002">
    <property type="protein sequence ID" value="KAK0725324.1"/>
    <property type="molecule type" value="Genomic_DNA"/>
</dbReference>
<keyword evidence="4" id="KW-1185">Reference proteome</keyword>
<comment type="similarity">
    <text evidence="1">Belongs to the TMA16 family.</text>
</comment>
<evidence type="ECO:0000313" key="4">
    <source>
        <dbReference type="Proteomes" id="UP001172102"/>
    </source>
</evidence>
<dbReference type="GO" id="GO:0005634">
    <property type="term" value="C:nucleus"/>
    <property type="evidence" value="ECO:0007669"/>
    <property type="project" value="TreeGrafter"/>
</dbReference>
<gene>
    <name evidence="3" type="ORF">B0H67DRAFT_481785</name>
</gene>